<dbReference type="InterPro" id="IPR001789">
    <property type="entry name" value="Sig_transdc_resp-reg_receiver"/>
</dbReference>
<evidence type="ECO:0000259" key="6">
    <source>
        <dbReference type="PROSITE" id="PS50043"/>
    </source>
</evidence>
<protein>
    <recommendedName>
        <fullName evidence="10">DNA-binding response regulator</fullName>
    </recommendedName>
</protein>
<comment type="caution">
    <text evidence="8">The sequence shown here is derived from an EMBL/GenBank/DDBJ whole genome shotgun (WGS) entry which is preliminary data.</text>
</comment>
<evidence type="ECO:0000256" key="5">
    <source>
        <dbReference type="PROSITE-ProRule" id="PRU00169"/>
    </source>
</evidence>
<evidence type="ECO:0000256" key="4">
    <source>
        <dbReference type="ARBA" id="ARBA00023163"/>
    </source>
</evidence>
<dbReference type="PROSITE" id="PS50110">
    <property type="entry name" value="RESPONSE_REGULATORY"/>
    <property type="match status" value="1"/>
</dbReference>
<dbReference type="SUPFAM" id="SSF52172">
    <property type="entry name" value="CheY-like"/>
    <property type="match status" value="1"/>
</dbReference>
<evidence type="ECO:0000313" key="9">
    <source>
        <dbReference type="Proteomes" id="UP000194266"/>
    </source>
</evidence>
<evidence type="ECO:0000259" key="7">
    <source>
        <dbReference type="PROSITE" id="PS50110"/>
    </source>
</evidence>
<evidence type="ECO:0000256" key="1">
    <source>
        <dbReference type="ARBA" id="ARBA00022553"/>
    </source>
</evidence>
<dbReference type="PRINTS" id="PR00038">
    <property type="entry name" value="HTHLUXR"/>
</dbReference>
<gene>
    <name evidence="8" type="ORF">OQI_29405</name>
</gene>
<evidence type="ECO:0000256" key="3">
    <source>
        <dbReference type="ARBA" id="ARBA00023125"/>
    </source>
</evidence>
<dbReference type="PROSITE" id="PS50043">
    <property type="entry name" value="HTH_LUXR_2"/>
    <property type="match status" value="1"/>
</dbReference>
<dbReference type="EMBL" id="MRYD01000226">
    <property type="protein sequence ID" value="OSZ57059.1"/>
    <property type="molecule type" value="Genomic_DNA"/>
</dbReference>
<dbReference type="PANTHER" id="PTHR43214:SF24">
    <property type="entry name" value="TRANSCRIPTIONAL REGULATORY PROTEIN NARL-RELATED"/>
    <property type="match status" value="1"/>
</dbReference>
<organism evidence="8 9">
    <name type="scientific">Streptomyces pharetrae CZA14</name>
    <dbReference type="NCBI Taxonomy" id="1144883"/>
    <lineage>
        <taxon>Bacteria</taxon>
        <taxon>Bacillati</taxon>
        <taxon>Actinomycetota</taxon>
        <taxon>Actinomycetes</taxon>
        <taxon>Kitasatosporales</taxon>
        <taxon>Streptomycetaceae</taxon>
        <taxon>Streptomyces</taxon>
    </lineage>
</organism>
<dbReference type="RefSeq" id="WP_158101752.1">
    <property type="nucleotide sequence ID" value="NZ_MRYD01000226.1"/>
</dbReference>
<dbReference type="InterPro" id="IPR000792">
    <property type="entry name" value="Tscrpt_reg_LuxR_C"/>
</dbReference>
<evidence type="ECO:0008006" key="10">
    <source>
        <dbReference type="Google" id="ProtNLM"/>
    </source>
</evidence>
<dbReference type="SMART" id="SM00421">
    <property type="entry name" value="HTH_LUXR"/>
    <property type="match status" value="1"/>
</dbReference>
<keyword evidence="9" id="KW-1185">Reference proteome</keyword>
<proteinExistence type="predicted"/>
<dbReference type="SUPFAM" id="SSF46894">
    <property type="entry name" value="C-terminal effector domain of the bipartite response regulators"/>
    <property type="match status" value="1"/>
</dbReference>
<keyword evidence="1" id="KW-0597">Phosphoprotein</keyword>
<dbReference type="InterPro" id="IPR011006">
    <property type="entry name" value="CheY-like_superfamily"/>
</dbReference>
<keyword evidence="4" id="KW-0804">Transcription</keyword>
<accession>A0ABX3YC43</accession>
<sequence>MSGSARTTVLLVDSHPISLTGLRTILEQFPDIQVAGEATDGETAAARYPELRPDVVVINSHTETDAAEAVRRVGAPAGTRPSARATPTMLVLIDEVASAAERVPLPGVKGLLSSRSSAQELAAAVRIMATGRSLLMPTARPGTRSSPLEQLTDREIEVFRLITRGYTNAEISEELTLSQSTVKSHIQKVMEKLGLRNRVHAVIFAYEKNIIHSGS</sequence>
<dbReference type="PANTHER" id="PTHR43214">
    <property type="entry name" value="TWO-COMPONENT RESPONSE REGULATOR"/>
    <property type="match status" value="1"/>
</dbReference>
<dbReference type="Proteomes" id="UP000194266">
    <property type="component" value="Unassembled WGS sequence"/>
</dbReference>
<comment type="caution">
    <text evidence="5">Lacks conserved residue(s) required for the propagation of feature annotation.</text>
</comment>
<dbReference type="InterPro" id="IPR016032">
    <property type="entry name" value="Sig_transdc_resp-reg_C-effctor"/>
</dbReference>
<dbReference type="CDD" id="cd06170">
    <property type="entry name" value="LuxR_C_like"/>
    <property type="match status" value="1"/>
</dbReference>
<reference evidence="8 9" key="1">
    <citation type="submission" date="2016-12" db="EMBL/GenBank/DDBJ databases">
        <title>Genome Mining:The Detection of Biosynthetic Gene Clusters to Aid in the Expression of Curamycin A produced by Streptomyces sp. strain CZA14.</title>
        <authorList>
            <person name="Durrell K.A."/>
            <person name="Kirby B.M."/>
            <person name="Khan W."/>
            <person name="Mthethwa T."/>
            <person name="Le Roes-Hill M."/>
        </authorList>
    </citation>
    <scope>NUCLEOTIDE SEQUENCE [LARGE SCALE GENOMIC DNA]</scope>
    <source>
        <strain evidence="8 9">CZA14</strain>
    </source>
</reference>
<keyword evidence="2" id="KW-0805">Transcription regulation</keyword>
<dbReference type="Gene3D" id="3.40.50.2300">
    <property type="match status" value="1"/>
</dbReference>
<feature type="domain" description="Response regulatory" evidence="7">
    <location>
        <begin position="8"/>
        <end position="129"/>
    </location>
</feature>
<feature type="domain" description="HTH luxR-type" evidence="6">
    <location>
        <begin position="144"/>
        <end position="209"/>
    </location>
</feature>
<keyword evidence="3" id="KW-0238">DNA-binding</keyword>
<dbReference type="InterPro" id="IPR058245">
    <property type="entry name" value="NreC/VraR/RcsB-like_REC"/>
</dbReference>
<dbReference type="InterPro" id="IPR039420">
    <property type="entry name" value="WalR-like"/>
</dbReference>
<evidence type="ECO:0000256" key="2">
    <source>
        <dbReference type="ARBA" id="ARBA00023015"/>
    </source>
</evidence>
<dbReference type="Pfam" id="PF00196">
    <property type="entry name" value="GerE"/>
    <property type="match status" value="1"/>
</dbReference>
<dbReference type="CDD" id="cd17535">
    <property type="entry name" value="REC_NarL-like"/>
    <property type="match status" value="1"/>
</dbReference>
<name>A0ABX3YC43_9ACTN</name>
<evidence type="ECO:0000313" key="8">
    <source>
        <dbReference type="EMBL" id="OSZ57059.1"/>
    </source>
</evidence>